<evidence type="ECO:0000313" key="1">
    <source>
        <dbReference type="EMBL" id="OAD22520.1"/>
    </source>
</evidence>
<proteinExistence type="predicted"/>
<dbReference type="Proteomes" id="UP000076962">
    <property type="component" value="Unassembled WGS sequence"/>
</dbReference>
<evidence type="ECO:0000313" key="2">
    <source>
        <dbReference type="Proteomes" id="UP000076962"/>
    </source>
</evidence>
<reference evidence="1 2" key="1">
    <citation type="submission" date="2016-05" db="EMBL/GenBank/DDBJ databases">
        <title>Single-cell genome of chain-forming Candidatus Thiomargarita nelsonii and comparison to other large sulfur-oxidizing bacteria.</title>
        <authorList>
            <person name="Winkel M."/>
            <person name="Salman V."/>
            <person name="Woyke T."/>
            <person name="Schulz-Vogt H."/>
            <person name="Richter M."/>
            <person name="Flood B."/>
            <person name="Bailey J."/>
            <person name="Amann R."/>
            <person name="Mussmann M."/>
        </authorList>
    </citation>
    <scope>NUCLEOTIDE SEQUENCE [LARGE SCALE GENOMIC DNA]</scope>
    <source>
        <strain evidence="1 2">THI036</strain>
    </source>
</reference>
<keyword evidence="2" id="KW-1185">Reference proteome</keyword>
<name>A0A176S3C8_9GAMM</name>
<dbReference type="EMBL" id="LUTY01000895">
    <property type="protein sequence ID" value="OAD22520.1"/>
    <property type="molecule type" value="Genomic_DNA"/>
</dbReference>
<dbReference type="AlphaFoldDB" id="A0A176S3C8"/>
<sequence>MWLKIASSVSVLVAPQTTLLTHSPRSNTKLKAPLPVPTPLLIGSNLTVFPSSNSIVWMKFPFT</sequence>
<comment type="caution">
    <text evidence="1">The sequence shown here is derived from an EMBL/GenBank/DDBJ whole genome shotgun (WGS) entry which is preliminary data.</text>
</comment>
<accession>A0A176S3C8</accession>
<protein>
    <submittedName>
        <fullName evidence="1">Uncharacterized protein</fullName>
    </submittedName>
</protein>
<gene>
    <name evidence="1" type="ORF">THIOM_001674</name>
</gene>
<organism evidence="1 2">
    <name type="scientific">Candidatus Thiomargarita nelsonii</name>
    <dbReference type="NCBI Taxonomy" id="1003181"/>
    <lineage>
        <taxon>Bacteria</taxon>
        <taxon>Pseudomonadati</taxon>
        <taxon>Pseudomonadota</taxon>
        <taxon>Gammaproteobacteria</taxon>
        <taxon>Thiotrichales</taxon>
        <taxon>Thiotrichaceae</taxon>
        <taxon>Thiomargarita</taxon>
    </lineage>
</organism>